<dbReference type="InterPro" id="IPR036388">
    <property type="entry name" value="WH-like_DNA-bd_sf"/>
</dbReference>
<sequence length="354" mass="39596">MSTLTKREHDEIIRGQERFLELLLGGLSSVALRCALQLNIADIINSHDGPITLSQIAQGIGSTSLNLNGLSRLMRFLVRKQIFDEVRQAEHEEPLYSLNQCSLCLLKDKSDTLAPYGMEITTPHIFSCLCNLNLSIKEGGTTSFKTYGYEIWDLLNHDPQENKSFNESMACLTAIEIDAIMSSYDFSSLKGTLVDVAGGIGVTLNKIVTTYPHLKGINFDLPRVISSAPSYEGVSHVEGDMLTYVPPGDSFLIKKILHNWGDDKCVQLLRNCGESMINKRSGKVIIVDIILNPKGEDVFDEVRINMDMVMLAFFDGGKERTEVEWKKVLEEAGFPHYNFIKTPSFVSIIEAYME</sequence>
<evidence type="ECO:0000256" key="5">
    <source>
        <dbReference type="PIRSR" id="PIRSR005739-1"/>
    </source>
</evidence>
<comment type="similarity">
    <text evidence="4">Belongs to the class I-like SAM-binding methyltransferase superfamily. Cation-independent O-methyltransferase family. COMT subfamily.</text>
</comment>
<keyword evidence="9" id="KW-1185">Reference proteome</keyword>
<dbReference type="InterPro" id="IPR029063">
    <property type="entry name" value="SAM-dependent_MTases_sf"/>
</dbReference>
<gene>
    <name evidence="8" type="ORF">SSX86_001509</name>
</gene>
<evidence type="ECO:0000256" key="1">
    <source>
        <dbReference type="ARBA" id="ARBA00022603"/>
    </source>
</evidence>
<evidence type="ECO:0000259" key="6">
    <source>
        <dbReference type="Pfam" id="PF00891"/>
    </source>
</evidence>
<organism evidence="8 9">
    <name type="scientific">Deinandra increscens subsp. villosa</name>
    <dbReference type="NCBI Taxonomy" id="3103831"/>
    <lineage>
        <taxon>Eukaryota</taxon>
        <taxon>Viridiplantae</taxon>
        <taxon>Streptophyta</taxon>
        <taxon>Embryophyta</taxon>
        <taxon>Tracheophyta</taxon>
        <taxon>Spermatophyta</taxon>
        <taxon>Magnoliopsida</taxon>
        <taxon>eudicotyledons</taxon>
        <taxon>Gunneridae</taxon>
        <taxon>Pentapetalae</taxon>
        <taxon>asterids</taxon>
        <taxon>campanulids</taxon>
        <taxon>Asterales</taxon>
        <taxon>Asteraceae</taxon>
        <taxon>Asteroideae</taxon>
        <taxon>Heliantheae alliance</taxon>
        <taxon>Madieae</taxon>
        <taxon>Madiinae</taxon>
        <taxon>Deinandra</taxon>
    </lineage>
</organism>
<name>A0AAP0DRU5_9ASTR</name>
<evidence type="ECO:0000256" key="3">
    <source>
        <dbReference type="ARBA" id="ARBA00022691"/>
    </source>
</evidence>
<keyword evidence="1" id="KW-0489">Methyltransferase</keyword>
<dbReference type="InterPro" id="IPR001077">
    <property type="entry name" value="COMT_C"/>
</dbReference>
<evidence type="ECO:0000259" key="7">
    <source>
        <dbReference type="Pfam" id="PF08100"/>
    </source>
</evidence>
<dbReference type="GO" id="GO:0008171">
    <property type="term" value="F:O-methyltransferase activity"/>
    <property type="evidence" value="ECO:0007669"/>
    <property type="project" value="InterPro"/>
</dbReference>
<dbReference type="EMBL" id="JBCNJP010000003">
    <property type="protein sequence ID" value="KAK9079836.1"/>
    <property type="molecule type" value="Genomic_DNA"/>
</dbReference>
<evidence type="ECO:0000256" key="2">
    <source>
        <dbReference type="ARBA" id="ARBA00022679"/>
    </source>
</evidence>
<evidence type="ECO:0008006" key="10">
    <source>
        <dbReference type="Google" id="ProtNLM"/>
    </source>
</evidence>
<dbReference type="Pfam" id="PF00891">
    <property type="entry name" value="Methyltransf_2"/>
    <property type="match status" value="1"/>
</dbReference>
<reference evidence="8 9" key="1">
    <citation type="submission" date="2024-04" db="EMBL/GenBank/DDBJ databases">
        <title>The reference genome of an endangered Asteraceae, Deinandra increscens subsp. villosa, native to the Central Coast of California.</title>
        <authorList>
            <person name="Guilliams M."/>
            <person name="Hasenstab-Lehman K."/>
            <person name="Meyer R."/>
            <person name="Mcevoy S."/>
        </authorList>
    </citation>
    <scope>NUCLEOTIDE SEQUENCE [LARGE SCALE GENOMIC DNA]</scope>
    <source>
        <tissue evidence="8">Leaf</tissue>
    </source>
</reference>
<dbReference type="InterPro" id="IPR012967">
    <property type="entry name" value="COMT_dimerisation"/>
</dbReference>
<dbReference type="SUPFAM" id="SSF46785">
    <property type="entry name" value="Winged helix' DNA-binding domain"/>
    <property type="match status" value="1"/>
</dbReference>
<feature type="domain" description="O-methyltransferase C-terminal" evidence="6">
    <location>
        <begin position="136"/>
        <end position="334"/>
    </location>
</feature>
<dbReference type="AlphaFoldDB" id="A0AAP0DRU5"/>
<feature type="domain" description="O-methyltransferase dimerisation" evidence="7">
    <location>
        <begin position="21"/>
        <end position="108"/>
    </location>
</feature>
<dbReference type="PANTHER" id="PTHR11746">
    <property type="entry name" value="O-METHYLTRANSFERASE"/>
    <property type="match status" value="1"/>
</dbReference>
<protein>
    <recommendedName>
        <fullName evidence="10">O-methyltransferase</fullName>
    </recommendedName>
</protein>
<dbReference type="Pfam" id="PF08100">
    <property type="entry name" value="Dimerisation"/>
    <property type="match status" value="1"/>
</dbReference>
<dbReference type="PROSITE" id="PS51683">
    <property type="entry name" value="SAM_OMT_II"/>
    <property type="match status" value="1"/>
</dbReference>
<dbReference type="GO" id="GO:0046983">
    <property type="term" value="F:protein dimerization activity"/>
    <property type="evidence" value="ECO:0007669"/>
    <property type="project" value="InterPro"/>
</dbReference>
<dbReference type="InterPro" id="IPR036390">
    <property type="entry name" value="WH_DNA-bd_sf"/>
</dbReference>
<evidence type="ECO:0000256" key="4">
    <source>
        <dbReference type="ARBA" id="ARBA00034481"/>
    </source>
</evidence>
<dbReference type="SUPFAM" id="SSF53335">
    <property type="entry name" value="S-adenosyl-L-methionine-dependent methyltransferases"/>
    <property type="match status" value="1"/>
</dbReference>
<dbReference type="Gene3D" id="1.10.10.10">
    <property type="entry name" value="Winged helix-like DNA-binding domain superfamily/Winged helix DNA-binding domain"/>
    <property type="match status" value="1"/>
</dbReference>
<dbReference type="PIRSF" id="PIRSF005739">
    <property type="entry name" value="O-mtase"/>
    <property type="match status" value="1"/>
</dbReference>
<keyword evidence="3" id="KW-0949">S-adenosyl-L-methionine</keyword>
<accession>A0AAP0DRU5</accession>
<dbReference type="Gene3D" id="3.40.50.150">
    <property type="entry name" value="Vaccinia Virus protein VP39"/>
    <property type="match status" value="1"/>
</dbReference>
<proteinExistence type="inferred from homology"/>
<comment type="caution">
    <text evidence="8">The sequence shown here is derived from an EMBL/GenBank/DDBJ whole genome shotgun (WGS) entry which is preliminary data.</text>
</comment>
<dbReference type="InterPro" id="IPR016461">
    <property type="entry name" value="COMT-like"/>
</dbReference>
<evidence type="ECO:0000313" key="9">
    <source>
        <dbReference type="Proteomes" id="UP001408789"/>
    </source>
</evidence>
<dbReference type="GO" id="GO:0032259">
    <property type="term" value="P:methylation"/>
    <property type="evidence" value="ECO:0007669"/>
    <property type="project" value="UniProtKB-KW"/>
</dbReference>
<evidence type="ECO:0000313" key="8">
    <source>
        <dbReference type="EMBL" id="KAK9079836.1"/>
    </source>
</evidence>
<keyword evidence="2" id="KW-0808">Transferase</keyword>
<dbReference type="Proteomes" id="UP001408789">
    <property type="component" value="Unassembled WGS sequence"/>
</dbReference>
<feature type="active site" description="Proton acceptor" evidence="5">
    <location>
        <position position="258"/>
    </location>
</feature>